<proteinExistence type="predicted"/>
<dbReference type="EMBL" id="BLAY01000344">
    <property type="protein sequence ID" value="GET44395.1"/>
    <property type="molecule type" value="Genomic_DNA"/>
</dbReference>
<evidence type="ECO:0000256" key="1">
    <source>
        <dbReference type="SAM" id="MobiDB-lite"/>
    </source>
</evidence>
<feature type="region of interest" description="Disordered" evidence="1">
    <location>
        <begin position="36"/>
        <end position="83"/>
    </location>
</feature>
<evidence type="ECO:0000313" key="2">
    <source>
        <dbReference type="EMBL" id="GET44395.1"/>
    </source>
</evidence>
<organism evidence="2 3">
    <name type="scientific">Microseira wollei NIES-4236</name>
    <dbReference type="NCBI Taxonomy" id="2530354"/>
    <lineage>
        <taxon>Bacteria</taxon>
        <taxon>Bacillati</taxon>
        <taxon>Cyanobacteriota</taxon>
        <taxon>Cyanophyceae</taxon>
        <taxon>Oscillatoriophycideae</taxon>
        <taxon>Aerosakkonematales</taxon>
        <taxon>Aerosakkonemataceae</taxon>
        <taxon>Microseira</taxon>
    </lineage>
</organism>
<dbReference type="Proteomes" id="UP001050975">
    <property type="component" value="Unassembled WGS sequence"/>
</dbReference>
<evidence type="ECO:0000313" key="3">
    <source>
        <dbReference type="Proteomes" id="UP001050975"/>
    </source>
</evidence>
<dbReference type="RefSeq" id="WP_226594305.1">
    <property type="nucleotide sequence ID" value="NZ_BLAY01000344.1"/>
</dbReference>
<reference evidence="2" key="1">
    <citation type="submission" date="2019-10" db="EMBL/GenBank/DDBJ databases">
        <title>Draft genome sequece of Microseira wollei NIES-4236.</title>
        <authorList>
            <person name="Yamaguchi H."/>
            <person name="Suzuki S."/>
            <person name="Kawachi M."/>
        </authorList>
    </citation>
    <scope>NUCLEOTIDE SEQUENCE</scope>
    <source>
        <strain evidence="2">NIES-4236</strain>
    </source>
</reference>
<sequence>MGEDNKPAFKPIQLGITVGDRTQVKSGLTGTEQVLISFPPGMEPKSDARSPFPGMNRSDRNSSRNSGNTGNNPPPPPGFSHGAFMQKLCRLPTYKLNPVSTVQKSTTWLLLSLPYQPKNH</sequence>
<keyword evidence="3" id="KW-1185">Reference proteome</keyword>
<accession>A0AAV3XTY1</accession>
<protein>
    <submittedName>
        <fullName evidence="2">Efflux transporter, RND family, MFP subunit</fullName>
    </submittedName>
</protein>
<name>A0AAV3XTY1_9CYAN</name>
<gene>
    <name evidence="2" type="ORF">MiSe_92220</name>
</gene>
<dbReference type="AlphaFoldDB" id="A0AAV3XTY1"/>
<comment type="caution">
    <text evidence="2">The sequence shown here is derived from an EMBL/GenBank/DDBJ whole genome shotgun (WGS) entry which is preliminary data.</text>
</comment>